<accession>A0ABU5C8G9</accession>
<dbReference type="Pfam" id="PF00069">
    <property type="entry name" value="Pkinase"/>
    <property type="match status" value="1"/>
</dbReference>
<evidence type="ECO:0000256" key="2">
    <source>
        <dbReference type="ARBA" id="ARBA00022741"/>
    </source>
</evidence>
<dbReference type="PANTHER" id="PTHR43289:SF34">
    <property type="entry name" value="SERINE_THREONINE-PROTEIN KINASE YBDM-RELATED"/>
    <property type="match status" value="1"/>
</dbReference>
<dbReference type="PROSITE" id="PS50011">
    <property type="entry name" value="PROTEIN_KINASE_DOM"/>
    <property type="match status" value="1"/>
</dbReference>
<feature type="domain" description="Protein kinase" evidence="5">
    <location>
        <begin position="12"/>
        <end position="266"/>
    </location>
</feature>
<evidence type="ECO:0000256" key="1">
    <source>
        <dbReference type="ARBA" id="ARBA00022679"/>
    </source>
</evidence>
<dbReference type="CDD" id="cd14014">
    <property type="entry name" value="STKc_PknB_like"/>
    <property type="match status" value="1"/>
</dbReference>
<evidence type="ECO:0000256" key="3">
    <source>
        <dbReference type="ARBA" id="ARBA00022777"/>
    </source>
</evidence>
<comment type="caution">
    <text evidence="6">The sequence shown here is derived from an EMBL/GenBank/DDBJ whole genome shotgun (WGS) entry which is preliminary data.</text>
</comment>
<gene>
    <name evidence="6" type="ORF">RWE15_12720</name>
</gene>
<dbReference type="InterPro" id="IPR011009">
    <property type="entry name" value="Kinase-like_dom_sf"/>
</dbReference>
<dbReference type="PANTHER" id="PTHR43289">
    <property type="entry name" value="MITOGEN-ACTIVATED PROTEIN KINASE KINASE KINASE 20-RELATED"/>
    <property type="match status" value="1"/>
</dbReference>
<evidence type="ECO:0000259" key="5">
    <source>
        <dbReference type="PROSITE" id="PS50011"/>
    </source>
</evidence>
<dbReference type="SMART" id="SM00220">
    <property type="entry name" value="S_TKc"/>
    <property type="match status" value="1"/>
</dbReference>
<dbReference type="RefSeq" id="WP_390355944.1">
    <property type="nucleotide sequence ID" value="NZ_JBHUIZ010000012.1"/>
</dbReference>
<evidence type="ECO:0000313" key="6">
    <source>
        <dbReference type="EMBL" id="MDY0395128.1"/>
    </source>
</evidence>
<keyword evidence="7" id="KW-1185">Reference proteome</keyword>
<keyword evidence="2" id="KW-0547">Nucleotide-binding</keyword>
<dbReference type="GO" id="GO:0004674">
    <property type="term" value="F:protein serine/threonine kinase activity"/>
    <property type="evidence" value="ECO:0007669"/>
    <property type="project" value="UniProtKB-EC"/>
</dbReference>
<proteinExistence type="predicted"/>
<dbReference type="InterPro" id="IPR000719">
    <property type="entry name" value="Prot_kinase_dom"/>
</dbReference>
<dbReference type="Proteomes" id="UP001281447">
    <property type="component" value="Unassembled WGS sequence"/>
</dbReference>
<dbReference type="SUPFAM" id="SSF56112">
    <property type="entry name" value="Protein kinase-like (PK-like)"/>
    <property type="match status" value="1"/>
</dbReference>
<keyword evidence="1 6" id="KW-0808">Transferase</keyword>
<organism evidence="6 7">
    <name type="scientific">Tigheibacillus halophilus</name>
    <dbReference type="NCBI Taxonomy" id="361280"/>
    <lineage>
        <taxon>Bacteria</taxon>
        <taxon>Bacillati</taxon>
        <taxon>Bacillota</taxon>
        <taxon>Bacilli</taxon>
        <taxon>Bacillales</taxon>
        <taxon>Bacillaceae</taxon>
        <taxon>Tigheibacillus</taxon>
    </lineage>
</organism>
<dbReference type="Gene3D" id="1.10.510.10">
    <property type="entry name" value="Transferase(Phosphotransferase) domain 1"/>
    <property type="match status" value="1"/>
</dbReference>
<evidence type="ECO:0000256" key="4">
    <source>
        <dbReference type="ARBA" id="ARBA00022840"/>
    </source>
</evidence>
<dbReference type="EMBL" id="JAWDIP010000003">
    <property type="protein sequence ID" value="MDY0395128.1"/>
    <property type="molecule type" value="Genomic_DNA"/>
</dbReference>
<dbReference type="EC" id="2.7.11.1" evidence="6"/>
<reference evidence="6 7" key="1">
    <citation type="submission" date="2023-10" db="EMBL/GenBank/DDBJ databases">
        <title>Virgibacillus halophilus 5B73C genome.</title>
        <authorList>
            <person name="Miliotis G."/>
            <person name="Sengupta P."/>
            <person name="Hameed A."/>
            <person name="Chuvochina M."/>
            <person name="Mcdonagh F."/>
            <person name="Simpson A.C."/>
            <person name="Singh N.K."/>
            <person name="Rekha P.D."/>
            <person name="Raman K."/>
            <person name="Hugenholtz P."/>
            <person name="Venkateswaran K."/>
        </authorList>
    </citation>
    <scope>NUCLEOTIDE SEQUENCE [LARGE SCALE GENOMIC DNA]</scope>
    <source>
        <strain evidence="6 7">5B73C</strain>
    </source>
</reference>
<keyword evidence="4" id="KW-0067">ATP-binding</keyword>
<keyword evidence="3 6" id="KW-0418">Kinase</keyword>
<dbReference type="Gene3D" id="3.30.200.20">
    <property type="entry name" value="Phosphorylase Kinase, domain 1"/>
    <property type="match status" value="1"/>
</dbReference>
<name>A0ABU5C8G9_9BACI</name>
<protein>
    <submittedName>
        <fullName evidence="6">Serine/threonine-protein kinase</fullName>
        <ecNumber evidence="6">2.7.11.1</ecNumber>
    </submittedName>
</protein>
<evidence type="ECO:0000313" key="7">
    <source>
        <dbReference type="Proteomes" id="UP001281447"/>
    </source>
</evidence>
<sequence>MLKEHDVINGKYIVTGFIAEGGTSLLYELKDQQGKKAVLKIVKEPTTLFKQQLENESKILASLEIANIPVLYDKFQYKDQYPAIVMEKVPGKTIAYLIEKDKQKFHWKQLLSVAKQMALMVKQLHDHQPAIIMRDIKPSNVLLTDDNRVSIVDFGAAATPETNTMALGTIGFAAPEQFERGVCDGRSDLFSMGATLFYILSNGKNIFTTEHEAMVWERLPKSFAKIILKLTKTDKSERYQNIDQLIKELDKVKLSWKERFFSRRFK</sequence>